<dbReference type="AlphaFoldDB" id="A0A2S7XS21"/>
<dbReference type="Proteomes" id="UP000239936">
    <property type="component" value="Unassembled WGS sequence"/>
</dbReference>
<dbReference type="EMBL" id="PPGH01000035">
    <property type="protein sequence ID" value="PQJ96436.1"/>
    <property type="molecule type" value="Genomic_DNA"/>
</dbReference>
<sequence>MHMIKSPAHNARTLLINAVRFPETLPQLTLTDWDLLLRIARSKRLLGRLHADLSRLELLESIPTAAAAQLQAAHNLVRHRHTVLTWELDRILWALNEIKVPIIALKGTAYIIAKLPNSAGRFFADLDILVPISRIAEVEQKLTKRGWLKTQLSPYDDRYYRLWMHEIPPLRHRERESEIDIHHALLPRTSRYGTKLDTMMLFSESYSIKNSQVRVLGAQDMVLHALVHLLLEGDPNEGLRLRDLIDVADLLCHFGSTPKFWKGLVLRAQQFQLERILYYGLRYSQRLLAVQIPNSVLQSLTQSAPKLPIRWLMDWLMPLALLPEHPDYPQRIAVFARWLLYLRAHWLRMPFLLLVRHLTYKSWLRMRGTQRHVEIKPQDLQQL</sequence>
<name>A0A2S7XS21_9GAMM</name>
<evidence type="ECO:0000313" key="1">
    <source>
        <dbReference type="EMBL" id="PQJ96436.1"/>
    </source>
</evidence>
<organism evidence="1 2">
    <name type="scientific">Chromatium okenii</name>
    <dbReference type="NCBI Taxonomy" id="61644"/>
    <lineage>
        <taxon>Bacteria</taxon>
        <taxon>Pseudomonadati</taxon>
        <taxon>Pseudomonadota</taxon>
        <taxon>Gammaproteobacteria</taxon>
        <taxon>Chromatiales</taxon>
        <taxon>Chromatiaceae</taxon>
        <taxon>Chromatium</taxon>
    </lineage>
</organism>
<evidence type="ECO:0000313" key="2">
    <source>
        <dbReference type="Proteomes" id="UP000239936"/>
    </source>
</evidence>
<dbReference type="InterPro" id="IPR039498">
    <property type="entry name" value="NTP_transf_5"/>
</dbReference>
<reference evidence="1 2" key="1">
    <citation type="submission" date="2018-01" db="EMBL/GenBank/DDBJ databases">
        <title>The complete genome sequence of Chromatium okenii LaCa, a purple sulfur bacterium with a turbulent life.</title>
        <authorList>
            <person name="Luedin S.M."/>
            <person name="Liechti N."/>
            <person name="Storelli N."/>
            <person name="Danza F."/>
            <person name="Wittwer M."/>
            <person name="Pothier J.F."/>
            <person name="Tonolla M.A."/>
        </authorList>
    </citation>
    <scope>NUCLEOTIDE SEQUENCE [LARGE SCALE GENOMIC DNA]</scope>
    <source>
        <strain evidence="1 2">LaCa</strain>
    </source>
</reference>
<evidence type="ECO:0008006" key="3">
    <source>
        <dbReference type="Google" id="ProtNLM"/>
    </source>
</evidence>
<protein>
    <recommendedName>
        <fullName evidence="3">Nucleotidyltransferase family protein</fullName>
    </recommendedName>
</protein>
<comment type="caution">
    <text evidence="1">The sequence shown here is derived from an EMBL/GenBank/DDBJ whole genome shotgun (WGS) entry which is preliminary data.</text>
</comment>
<accession>A0A2S7XS21</accession>
<dbReference type="OrthoDB" id="5497963at2"/>
<proteinExistence type="predicted"/>
<gene>
    <name evidence="1" type="ORF">CXB77_11330</name>
</gene>
<dbReference type="Pfam" id="PF14907">
    <property type="entry name" value="NTP_transf_5"/>
    <property type="match status" value="1"/>
</dbReference>
<keyword evidence="2" id="KW-1185">Reference proteome</keyword>